<dbReference type="AlphaFoldDB" id="A0ABD0Y8F7"/>
<comment type="caution">
    <text evidence="1">The sequence shown here is derived from an EMBL/GenBank/DDBJ whole genome shotgun (WGS) entry which is preliminary data.</text>
</comment>
<accession>A0ABD0Y8F7</accession>
<evidence type="ECO:0000313" key="2">
    <source>
        <dbReference type="Proteomes" id="UP001558652"/>
    </source>
</evidence>
<dbReference type="EMBL" id="JBFDAA010000012">
    <property type="protein sequence ID" value="KAL1123645.1"/>
    <property type="molecule type" value="Genomic_DNA"/>
</dbReference>
<name>A0ABD0Y8F7_9HEMI</name>
<dbReference type="Proteomes" id="UP001558652">
    <property type="component" value="Unassembled WGS sequence"/>
</dbReference>
<proteinExistence type="predicted"/>
<organism evidence="1 2">
    <name type="scientific">Ranatra chinensis</name>
    <dbReference type="NCBI Taxonomy" id="642074"/>
    <lineage>
        <taxon>Eukaryota</taxon>
        <taxon>Metazoa</taxon>
        <taxon>Ecdysozoa</taxon>
        <taxon>Arthropoda</taxon>
        <taxon>Hexapoda</taxon>
        <taxon>Insecta</taxon>
        <taxon>Pterygota</taxon>
        <taxon>Neoptera</taxon>
        <taxon>Paraneoptera</taxon>
        <taxon>Hemiptera</taxon>
        <taxon>Heteroptera</taxon>
        <taxon>Panheteroptera</taxon>
        <taxon>Nepomorpha</taxon>
        <taxon>Nepidae</taxon>
        <taxon>Ranatrinae</taxon>
        <taxon>Ranatra</taxon>
    </lineage>
</organism>
<evidence type="ECO:0000313" key="1">
    <source>
        <dbReference type="EMBL" id="KAL1123645.1"/>
    </source>
</evidence>
<reference evidence="1 2" key="1">
    <citation type="submission" date="2024-07" db="EMBL/GenBank/DDBJ databases">
        <title>Chromosome-level genome assembly of the water stick insect Ranatra chinensis (Heteroptera: Nepidae).</title>
        <authorList>
            <person name="Liu X."/>
        </authorList>
    </citation>
    <scope>NUCLEOTIDE SEQUENCE [LARGE SCALE GENOMIC DNA]</scope>
    <source>
        <strain evidence="1">Cailab_2021Rc</strain>
        <tissue evidence="1">Muscle</tissue>
    </source>
</reference>
<keyword evidence="2" id="KW-1185">Reference proteome</keyword>
<gene>
    <name evidence="1" type="ORF">AAG570_002721</name>
</gene>
<protein>
    <submittedName>
        <fullName evidence="1">Uncharacterized protein</fullName>
    </submittedName>
</protein>
<sequence>MRAPRDRPKGRRLTYSGCAGRVARHHNDLHIGAMLPRGRCLPTLHRLTWASEATRGSKEKGVEAINETSALDRQERVREGDTTWVKSWNRRRKMARKFVGPFREVRILT</sequence>